<protein>
    <submittedName>
        <fullName evidence="1">Uncharacterized protein</fullName>
    </submittedName>
</protein>
<dbReference type="EMBL" id="JAULSN010000006">
    <property type="protein sequence ID" value="KAK3369447.1"/>
    <property type="molecule type" value="Genomic_DNA"/>
</dbReference>
<organism evidence="1 2">
    <name type="scientific">Lasiosphaeria ovina</name>
    <dbReference type="NCBI Taxonomy" id="92902"/>
    <lineage>
        <taxon>Eukaryota</taxon>
        <taxon>Fungi</taxon>
        <taxon>Dikarya</taxon>
        <taxon>Ascomycota</taxon>
        <taxon>Pezizomycotina</taxon>
        <taxon>Sordariomycetes</taxon>
        <taxon>Sordariomycetidae</taxon>
        <taxon>Sordariales</taxon>
        <taxon>Lasiosphaeriaceae</taxon>
        <taxon>Lasiosphaeria</taxon>
    </lineage>
</organism>
<accession>A0AAE0N3I9</accession>
<evidence type="ECO:0000313" key="2">
    <source>
        <dbReference type="Proteomes" id="UP001287356"/>
    </source>
</evidence>
<comment type="caution">
    <text evidence="1">The sequence shown here is derived from an EMBL/GenBank/DDBJ whole genome shotgun (WGS) entry which is preliminary data.</text>
</comment>
<keyword evidence="2" id="KW-1185">Reference proteome</keyword>
<dbReference type="Proteomes" id="UP001287356">
    <property type="component" value="Unassembled WGS sequence"/>
</dbReference>
<sequence>MLMEPGWAASNAMQLMMHCEGSWSGPGGWLAVTRQLLLLWRRRDRPTQWPSKLWMLLASLSALPYLALPLSGLCMELGDGFVDSDGPPAAVIGRNNSDFESRIDDAMIKQATERRTHSRGTAWGVVLRYNCSVVTRMADFSILSHGTGKRENTTRVPGTTDTYIMGRNQSLGGQVFNLEAYMELGSSSYEGLVRTWRWFQRYYDAGGTNYTPPAFDAATGTLEGDEVLEVALWQSIDPDPYGQSPASRIPDRSGVIPSLYHSRVGSKSTNASFSIYASENWSAATLVTDAVSASSLCTTA</sequence>
<dbReference type="AlphaFoldDB" id="A0AAE0N3I9"/>
<proteinExistence type="predicted"/>
<name>A0AAE0N3I9_9PEZI</name>
<reference evidence="1" key="2">
    <citation type="submission" date="2023-06" db="EMBL/GenBank/DDBJ databases">
        <authorList>
            <consortium name="Lawrence Berkeley National Laboratory"/>
            <person name="Haridas S."/>
            <person name="Hensen N."/>
            <person name="Bonometti L."/>
            <person name="Westerberg I."/>
            <person name="Brannstrom I.O."/>
            <person name="Guillou S."/>
            <person name="Cros-Aarteil S."/>
            <person name="Calhoun S."/>
            <person name="Kuo A."/>
            <person name="Mondo S."/>
            <person name="Pangilinan J."/>
            <person name="Riley R."/>
            <person name="Labutti K."/>
            <person name="Andreopoulos B."/>
            <person name="Lipzen A."/>
            <person name="Chen C."/>
            <person name="Yanf M."/>
            <person name="Daum C."/>
            <person name="Ng V."/>
            <person name="Clum A."/>
            <person name="Steindorff A."/>
            <person name="Ohm R."/>
            <person name="Martin F."/>
            <person name="Silar P."/>
            <person name="Natvig D."/>
            <person name="Lalanne C."/>
            <person name="Gautier V."/>
            <person name="Ament-Velasquez S.L."/>
            <person name="Kruys A."/>
            <person name="Hutchinson M.I."/>
            <person name="Powell A.J."/>
            <person name="Barry K."/>
            <person name="Miller A.N."/>
            <person name="Grigoriev I.V."/>
            <person name="Debuchy R."/>
            <person name="Gladieux P."/>
            <person name="Thoren M.H."/>
            <person name="Johannesson H."/>
        </authorList>
    </citation>
    <scope>NUCLEOTIDE SEQUENCE</scope>
    <source>
        <strain evidence="1">CBS 958.72</strain>
    </source>
</reference>
<evidence type="ECO:0000313" key="1">
    <source>
        <dbReference type="EMBL" id="KAK3369447.1"/>
    </source>
</evidence>
<gene>
    <name evidence="1" type="ORF">B0T24DRAFT_360757</name>
</gene>
<reference evidence="1" key="1">
    <citation type="journal article" date="2023" name="Mol. Phylogenet. Evol.">
        <title>Genome-scale phylogeny and comparative genomics of the fungal order Sordariales.</title>
        <authorList>
            <person name="Hensen N."/>
            <person name="Bonometti L."/>
            <person name="Westerberg I."/>
            <person name="Brannstrom I.O."/>
            <person name="Guillou S."/>
            <person name="Cros-Aarteil S."/>
            <person name="Calhoun S."/>
            <person name="Haridas S."/>
            <person name="Kuo A."/>
            <person name="Mondo S."/>
            <person name="Pangilinan J."/>
            <person name="Riley R."/>
            <person name="LaButti K."/>
            <person name="Andreopoulos B."/>
            <person name="Lipzen A."/>
            <person name="Chen C."/>
            <person name="Yan M."/>
            <person name="Daum C."/>
            <person name="Ng V."/>
            <person name="Clum A."/>
            <person name="Steindorff A."/>
            <person name="Ohm R.A."/>
            <person name="Martin F."/>
            <person name="Silar P."/>
            <person name="Natvig D.O."/>
            <person name="Lalanne C."/>
            <person name="Gautier V."/>
            <person name="Ament-Velasquez S.L."/>
            <person name="Kruys A."/>
            <person name="Hutchinson M.I."/>
            <person name="Powell A.J."/>
            <person name="Barry K."/>
            <person name="Miller A.N."/>
            <person name="Grigoriev I.V."/>
            <person name="Debuchy R."/>
            <person name="Gladieux P."/>
            <person name="Hiltunen Thoren M."/>
            <person name="Johannesson H."/>
        </authorList>
    </citation>
    <scope>NUCLEOTIDE SEQUENCE</scope>
    <source>
        <strain evidence="1">CBS 958.72</strain>
    </source>
</reference>